<keyword evidence="5 6" id="KW-0720">Serine protease</keyword>
<dbReference type="PROSITE" id="PS51892">
    <property type="entry name" value="SUBTILASE"/>
    <property type="match status" value="1"/>
</dbReference>
<dbReference type="EMBL" id="JAVRHZ010000002">
    <property type="protein sequence ID" value="MDT0555532.1"/>
    <property type="molecule type" value="Genomic_DNA"/>
</dbReference>
<evidence type="ECO:0000313" key="12">
    <source>
        <dbReference type="Proteomes" id="UP001254488"/>
    </source>
</evidence>
<dbReference type="Pfam" id="PF07705">
    <property type="entry name" value="CARDB"/>
    <property type="match status" value="1"/>
</dbReference>
<dbReference type="InterPro" id="IPR036852">
    <property type="entry name" value="Peptidase_S8/S53_dom_sf"/>
</dbReference>
<comment type="similarity">
    <text evidence="1 6">Belongs to the peptidase S8 family.</text>
</comment>
<feature type="domain" description="Secretion system C-terminal sorting" evidence="10">
    <location>
        <begin position="1124"/>
        <end position="1199"/>
    </location>
</feature>
<reference evidence="11 12" key="1">
    <citation type="submission" date="2023-09" db="EMBL/GenBank/DDBJ databases">
        <authorList>
            <person name="Rey-Velasco X."/>
        </authorList>
    </citation>
    <scope>NUCLEOTIDE SEQUENCE [LARGE SCALE GENOMIC DNA]</scope>
    <source>
        <strain evidence="11 12">W242</strain>
    </source>
</reference>
<dbReference type="Pfam" id="PF00082">
    <property type="entry name" value="Peptidase_S8"/>
    <property type="match status" value="1"/>
</dbReference>
<evidence type="ECO:0000256" key="3">
    <source>
        <dbReference type="ARBA" id="ARBA00022729"/>
    </source>
</evidence>
<evidence type="ECO:0000256" key="2">
    <source>
        <dbReference type="ARBA" id="ARBA00022670"/>
    </source>
</evidence>
<dbReference type="Gene3D" id="2.60.120.380">
    <property type="match status" value="1"/>
</dbReference>
<dbReference type="InterPro" id="IPR023828">
    <property type="entry name" value="Peptidase_S8_Ser-AS"/>
</dbReference>
<keyword evidence="3 7" id="KW-0732">Signal</keyword>
<dbReference type="PRINTS" id="PR00723">
    <property type="entry name" value="SUBTILISIN"/>
</dbReference>
<dbReference type="Pfam" id="PF18962">
    <property type="entry name" value="Por_Secre_tail"/>
    <property type="match status" value="1"/>
</dbReference>
<dbReference type="InterPro" id="IPR026444">
    <property type="entry name" value="Secre_tail"/>
</dbReference>
<evidence type="ECO:0000256" key="6">
    <source>
        <dbReference type="PROSITE-ProRule" id="PRU01240"/>
    </source>
</evidence>
<dbReference type="Proteomes" id="UP001254488">
    <property type="component" value="Unassembled WGS sequence"/>
</dbReference>
<protein>
    <submittedName>
        <fullName evidence="11">S8 family serine peptidase</fullName>
    </submittedName>
</protein>
<feature type="domain" description="Peptidase S8/S53" evidence="8">
    <location>
        <begin position="238"/>
        <end position="497"/>
    </location>
</feature>
<dbReference type="InterPro" id="IPR015500">
    <property type="entry name" value="Peptidase_S8_subtilisin-rel"/>
</dbReference>
<feature type="active site" description="Charge relay system" evidence="6">
    <location>
        <position position="247"/>
    </location>
</feature>
<dbReference type="InterPro" id="IPR051048">
    <property type="entry name" value="Peptidase_S8/S53_subtilisin"/>
</dbReference>
<dbReference type="InterPro" id="IPR011635">
    <property type="entry name" value="CARDB"/>
</dbReference>
<evidence type="ECO:0000313" key="11">
    <source>
        <dbReference type="EMBL" id="MDT0555532.1"/>
    </source>
</evidence>
<dbReference type="InterPro" id="IPR013783">
    <property type="entry name" value="Ig-like_fold"/>
</dbReference>
<organism evidence="11 12">
    <name type="scientific">Patiriisocius hiemis</name>
    <dbReference type="NCBI Taxonomy" id="3075604"/>
    <lineage>
        <taxon>Bacteria</taxon>
        <taxon>Pseudomonadati</taxon>
        <taxon>Bacteroidota</taxon>
        <taxon>Flavobacteriia</taxon>
        <taxon>Flavobacteriales</taxon>
        <taxon>Flavobacteriaceae</taxon>
        <taxon>Patiriisocius</taxon>
    </lineage>
</organism>
<evidence type="ECO:0000259" key="9">
    <source>
        <dbReference type="Pfam" id="PF07705"/>
    </source>
</evidence>
<dbReference type="PROSITE" id="PS00138">
    <property type="entry name" value="SUBTILASE_SER"/>
    <property type="match status" value="1"/>
</dbReference>
<accession>A0ABU2YBG2</accession>
<feature type="signal peptide" evidence="7">
    <location>
        <begin position="1"/>
        <end position="26"/>
    </location>
</feature>
<evidence type="ECO:0000256" key="4">
    <source>
        <dbReference type="ARBA" id="ARBA00022801"/>
    </source>
</evidence>
<name>A0ABU2YBG2_9FLAO</name>
<evidence type="ECO:0000259" key="10">
    <source>
        <dbReference type="Pfam" id="PF18962"/>
    </source>
</evidence>
<feature type="chain" id="PRO_5046039625" evidence="7">
    <location>
        <begin position="27"/>
        <end position="1200"/>
    </location>
</feature>
<evidence type="ECO:0000256" key="5">
    <source>
        <dbReference type="ARBA" id="ARBA00022825"/>
    </source>
</evidence>
<dbReference type="Gene3D" id="2.60.120.260">
    <property type="entry name" value="Galactose-binding domain-like"/>
    <property type="match status" value="1"/>
</dbReference>
<keyword evidence="4 6" id="KW-0378">Hydrolase</keyword>
<dbReference type="PANTHER" id="PTHR43399:SF4">
    <property type="entry name" value="CELL WALL-ASSOCIATED PROTEASE"/>
    <property type="match status" value="1"/>
</dbReference>
<dbReference type="InterPro" id="IPR008979">
    <property type="entry name" value="Galactose-bd-like_sf"/>
</dbReference>
<keyword evidence="12" id="KW-1185">Reference proteome</keyword>
<proteinExistence type="inferred from homology"/>
<dbReference type="InterPro" id="IPR000209">
    <property type="entry name" value="Peptidase_S8/S53_dom"/>
</dbReference>
<evidence type="ECO:0000259" key="8">
    <source>
        <dbReference type="Pfam" id="PF00082"/>
    </source>
</evidence>
<sequence>MKKTTLLKKAILLNLVFVLCAAFSYAQNNYTIQFQDESYTLPENIDSFQWSSLPEDSRLQEGYYGWIQFYETPTQNIQNSFKANNLQLLEYIPHKTYLFYFPSTTSVEFLRNNGVRSIVPVPSTSKLSEDLKNGNTPQHALRGDNFIVTLEYHATVSSEFVINDLATKQISLQQQYKGANIVDLIIPNNCLEVLASLPYVKWVEYIVAPDVPDDTRGRSLHRANGLDTQTNAGRNYTGNGIGVMVRDDGIVGPHIDFQGRIDNSATNDTTGSHGDGVGGIMAGAGNLDPTNRGMAAGSSIYVVNYAPNFLDSATQNLINNGDVQITNSSYSNGCNAGYTSITRTVDQQTRNNSSLLHVFSAGNSNNNDCGYGAGTQWGNITGGHKQGKNVIATANTFFDGTLASSSSRGPAHDGRIKPDISANGANHISTDPNNGYSPFGGTSGAAPGIAGIAAQLYEAYGDINSGAFPPSGLIKAALLNTANDAGNVGPDYRFGWGIVNGLRAGKLIEDERHLFDNITQGSSNTHTISVPAGTAQVRFMVYWTDPEAANGANPALVNDLDMVVTDPSSTDYLPYILDPTPNPATLNLPATNGADHLNNVEQVVINSPAAGNYDIEISGFNVPVGPQEYFVLYEIIEDNLTLTYPNAGESFVPGETESIHWDSYNTGAGFVLEYSTDNGGSWNSITTVGSTVTNYGWLVPSDITGEALVRITSGSFQDESDENFSIVDQVDNLEFSQVCPNEITFAWDALAGAEEYDVYLLGAMYMEVAGTATTNTITVPIASSTDIQWAAIVAKNNTEGWTSRRTVAINHPGGLLNCALANDIALDQINNTAADFATVCSGTNDVVISVTIQNTGIDPQSNFSVSYQIDSEPVVTETFTNTINSGQQEVFDFSTPATIGSSGEYTLTVSVDLTGDQNPNNDQDVLDFFAVTEATALDFTEPFDVNGVPPNGWTIENVDNGTTWIEQAGITGSDGNSTTTAYINNFNYNAPGQEDVITTEIFDLTNASDVVASFDLAKAQFSSSLFDGLRVEASGDCGATYTTVYEKENLDLSTTGGYVSSIWAPSSASDWRNEQIDLGDFEGGVVTLRFINVNGYGNSTFIDNINLEAGVLGVNDINVNDIVMYPNPANDEVFIKTSTVLSDVTITLTNSLGQRVQTITENAFDGSNQARINTSNYASGLYFVTIKSGNTIVTKKLLIR</sequence>
<feature type="active site" description="Charge relay system" evidence="6">
    <location>
        <position position="273"/>
    </location>
</feature>
<dbReference type="Gene3D" id="3.40.50.200">
    <property type="entry name" value="Peptidase S8/S53 domain"/>
    <property type="match status" value="1"/>
</dbReference>
<dbReference type="NCBIfam" id="TIGR04183">
    <property type="entry name" value="Por_Secre_tail"/>
    <property type="match status" value="1"/>
</dbReference>
<evidence type="ECO:0000256" key="1">
    <source>
        <dbReference type="ARBA" id="ARBA00011073"/>
    </source>
</evidence>
<feature type="active site" description="Charge relay system" evidence="6">
    <location>
        <position position="443"/>
    </location>
</feature>
<gene>
    <name evidence="11" type="ORF">RM538_05920</name>
</gene>
<dbReference type="SUPFAM" id="SSF49785">
    <property type="entry name" value="Galactose-binding domain-like"/>
    <property type="match status" value="1"/>
</dbReference>
<comment type="caution">
    <text evidence="11">The sequence shown here is derived from an EMBL/GenBank/DDBJ whole genome shotgun (WGS) entry which is preliminary data.</text>
</comment>
<dbReference type="RefSeq" id="WP_311332482.1">
    <property type="nucleotide sequence ID" value="NZ_JAVRHZ010000002.1"/>
</dbReference>
<dbReference type="PANTHER" id="PTHR43399">
    <property type="entry name" value="SUBTILISIN-RELATED"/>
    <property type="match status" value="1"/>
</dbReference>
<dbReference type="Gene3D" id="2.60.40.10">
    <property type="entry name" value="Immunoglobulins"/>
    <property type="match status" value="1"/>
</dbReference>
<feature type="domain" description="CARDB" evidence="9">
    <location>
        <begin position="843"/>
        <end position="915"/>
    </location>
</feature>
<evidence type="ECO:0000256" key="7">
    <source>
        <dbReference type="SAM" id="SignalP"/>
    </source>
</evidence>
<keyword evidence="2 6" id="KW-0645">Protease</keyword>
<dbReference type="SUPFAM" id="SSF52743">
    <property type="entry name" value="Subtilisin-like"/>
    <property type="match status" value="1"/>
</dbReference>